<reference evidence="2 3" key="1">
    <citation type="submission" date="2012-10" db="EMBL/GenBank/DDBJ databases">
        <authorList>
            <person name="Genoscope - CEA"/>
        </authorList>
    </citation>
    <scope>NUCLEOTIDE SEQUENCE [LARGE SCALE GENOMIC DNA]</scope>
    <source>
        <strain evidence="3">AM13 / DSM 14728</strain>
    </source>
</reference>
<keyword evidence="1" id="KW-0472">Membrane</keyword>
<evidence type="ECO:0000313" key="3">
    <source>
        <dbReference type="Proteomes" id="UP000010808"/>
    </source>
</evidence>
<dbReference type="KEGG" id="dhy:DESAM_20459"/>
<proteinExistence type="predicted"/>
<keyword evidence="3" id="KW-1185">Reference proteome</keyword>
<evidence type="ECO:0000256" key="1">
    <source>
        <dbReference type="SAM" id="Phobius"/>
    </source>
</evidence>
<evidence type="ECO:0000313" key="2">
    <source>
        <dbReference type="EMBL" id="CCO22746.1"/>
    </source>
</evidence>
<organism evidence="2 3">
    <name type="scientific">Maridesulfovibrio hydrothermalis AM13 = DSM 14728</name>
    <dbReference type="NCBI Taxonomy" id="1121451"/>
    <lineage>
        <taxon>Bacteria</taxon>
        <taxon>Pseudomonadati</taxon>
        <taxon>Thermodesulfobacteriota</taxon>
        <taxon>Desulfovibrionia</taxon>
        <taxon>Desulfovibrionales</taxon>
        <taxon>Desulfovibrionaceae</taxon>
        <taxon>Maridesulfovibrio</taxon>
    </lineage>
</organism>
<keyword evidence="1" id="KW-0812">Transmembrane</keyword>
<sequence length="80" mass="8824">MIRLNQDSEVLFSCALGDGSGGVFSESLISVLGLENPLKALLRNAFLLSEEMLAVWVIVNLLRCCACLRLVLVILRIDFK</sequence>
<dbReference type="Proteomes" id="UP000010808">
    <property type="component" value="Chromosome"/>
</dbReference>
<keyword evidence="1" id="KW-1133">Transmembrane helix</keyword>
<dbReference type="AlphaFoldDB" id="L0RAY5"/>
<feature type="transmembrane region" description="Helical" evidence="1">
    <location>
        <begin position="53"/>
        <end position="75"/>
    </location>
</feature>
<gene>
    <name evidence="2" type="ORF">DESAM_20459</name>
</gene>
<protein>
    <submittedName>
        <fullName evidence="2">Uncharacterized protein</fullName>
    </submittedName>
</protein>
<dbReference type="HOGENOM" id="CLU_2584005_0_0_7"/>
<name>L0RAY5_9BACT</name>
<accession>L0RAY5</accession>
<dbReference type="EMBL" id="FO203522">
    <property type="protein sequence ID" value="CCO22746.1"/>
    <property type="molecule type" value="Genomic_DNA"/>
</dbReference>